<dbReference type="PROSITE" id="PS00211">
    <property type="entry name" value="ABC_TRANSPORTER_1"/>
    <property type="match status" value="1"/>
</dbReference>
<dbReference type="PROSITE" id="PS50893">
    <property type="entry name" value="ABC_TRANSPORTER_2"/>
    <property type="match status" value="1"/>
</dbReference>
<dbReference type="eggNOG" id="COG4133">
    <property type="taxonomic scope" value="Bacteria"/>
</dbReference>
<dbReference type="Proteomes" id="UP000006334">
    <property type="component" value="Unassembled WGS sequence"/>
</dbReference>
<dbReference type="InterPro" id="IPR027417">
    <property type="entry name" value="P-loop_NTPase"/>
</dbReference>
<evidence type="ECO:0000256" key="5">
    <source>
        <dbReference type="ARBA" id="ARBA00022967"/>
    </source>
</evidence>
<dbReference type="OrthoDB" id="9800654at2"/>
<feature type="domain" description="ABC transporter" evidence="7">
    <location>
        <begin position="4"/>
        <end position="207"/>
    </location>
</feature>
<dbReference type="InterPro" id="IPR003593">
    <property type="entry name" value="AAA+_ATPase"/>
</dbReference>
<dbReference type="GO" id="GO:0017004">
    <property type="term" value="P:cytochrome complex assembly"/>
    <property type="evidence" value="ECO:0007669"/>
    <property type="project" value="UniProtKB-KW"/>
</dbReference>
<dbReference type="RefSeq" id="WP_008845541.1">
    <property type="nucleotide sequence ID" value="NZ_BAEN01000059.1"/>
</dbReference>
<proteinExistence type="predicted"/>
<name>K6XVP8_9ALTE</name>
<keyword evidence="8" id="KW-0378">Hydrolase</keyword>
<evidence type="ECO:0000256" key="1">
    <source>
        <dbReference type="ARBA" id="ARBA00022448"/>
    </source>
</evidence>
<dbReference type="Pfam" id="PF00005">
    <property type="entry name" value="ABC_tran"/>
    <property type="match status" value="1"/>
</dbReference>
<reference evidence="8 9" key="1">
    <citation type="journal article" date="2017" name="Antonie Van Leeuwenhoek">
        <title>Rhizobium rhizosphaerae sp. nov., a novel species isolated from rice rhizosphere.</title>
        <authorList>
            <person name="Zhao J.J."/>
            <person name="Zhang J."/>
            <person name="Zhang R.J."/>
            <person name="Zhang C.W."/>
            <person name="Yin H.Q."/>
            <person name="Zhang X.X."/>
        </authorList>
    </citation>
    <scope>NUCLEOTIDE SEQUENCE [LARGE SCALE GENOMIC DNA]</scope>
    <source>
        <strain evidence="8 9">E3</strain>
    </source>
</reference>
<dbReference type="GO" id="GO:0016887">
    <property type="term" value="F:ATP hydrolysis activity"/>
    <property type="evidence" value="ECO:0007669"/>
    <property type="project" value="InterPro"/>
</dbReference>
<sequence length="209" mass="23351">MALLSGQNLACVKQDRILFENINFSIDSSELLYVRGQNGAGKTSLLRILVGLADPAEGTIEYKQQNIQQANELYCQDLVYFGHKLGLSLNLNAIENLRFWCQLNQVTTSESELYELLANLGLVGLEDVMVSQLSAGQQRRVALARLWLKASAKLWILDEPFTALDVQGIALLRNKMIQHLSEGGAIIITSHQTLDVDYPTSELVLEYRI</sequence>
<dbReference type="InterPro" id="IPR003439">
    <property type="entry name" value="ABC_transporter-like_ATP-bd"/>
</dbReference>
<dbReference type="NCBIfam" id="TIGR01189">
    <property type="entry name" value="ccmA"/>
    <property type="match status" value="1"/>
</dbReference>
<dbReference type="InterPro" id="IPR005895">
    <property type="entry name" value="ABC_transptr_haem_export_CcmA"/>
</dbReference>
<keyword evidence="6" id="KW-0472">Membrane</keyword>
<evidence type="ECO:0000256" key="6">
    <source>
        <dbReference type="ARBA" id="ARBA00023136"/>
    </source>
</evidence>
<accession>K6XVP8</accession>
<dbReference type="PANTHER" id="PTHR43499">
    <property type="entry name" value="ABC TRANSPORTER I FAMILY MEMBER 1"/>
    <property type="match status" value="1"/>
</dbReference>
<dbReference type="InterPro" id="IPR017871">
    <property type="entry name" value="ABC_transporter-like_CS"/>
</dbReference>
<evidence type="ECO:0000256" key="3">
    <source>
        <dbReference type="ARBA" id="ARBA00022748"/>
    </source>
</evidence>
<dbReference type="EMBL" id="BAEN01000059">
    <property type="protein sequence ID" value="GAC15736.1"/>
    <property type="molecule type" value="Genomic_DNA"/>
</dbReference>
<dbReference type="SUPFAM" id="SSF52540">
    <property type="entry name" value="P-loop containing nucleoside triphosphate hydrolases"/>
    <property type="match status" value="1"/>
</dbReference>
<dbReference type="GO" id="GO:0022857">
    <property type="term" value="F:transmembrane transporter activity"/>
    <property type="evidence" value="ECO:0007669"/>
    <property type="project" value="InterPro"/>
</dbReference>
<keyword evidence="2" id="KW-0547">Nucleotide-binding</keyword>
<gene>
    <name evidence="8" type="primary">ccmA</name>
    <name evidence="8" type="ORF">GLIP_3115</name>
</gene>
<comment type="caution">
    <text evidence="8">The sequence shown here is derived from an EMBL/GenBank/DDBJ whole genome shotgun (WGS) entry which is preliminary data.</text>
</comment>
<evidence type="ECO:0000256" key="4">
    <source>
        <dbReference type="ARBA" id="ARBA00022840"/>
    </source>
</evidence>
<protein>
    <submittedName>
        <fullName evidence="8">Heme exporter protein A</fullName>
        <ecNumber evidence="8">3.6.3.41</ecNumber>
    </submittedName>
</protein>
<dbReference type="STRING" id="1127673.GLIP_3115"/>
<evidence type="ECO:0000256" key="2">
    <source>
        <dbReference type="ARBA" id="ARBA00022741"/>
    </source>
</evidence>
<dbReference type="Gene3D" id="3.40.50.300">
    <property type="entry name" value="P-loop containing nucleotide triphosphate hydrolases"/>
    <property type="match status" value="1"/>
</dbReference>
<evidence type="ECO:0000313" key="8">
    <source>
        <dbReference type="EMBL" id="GAC15736.1"/>
    </source>
</evidence>
<keyword evidence="9" id="KW-1185">Reference proteome</keyword>
<keyword evidence="1" id="KW-0813">Transport</keyword>
<dbReference type="PANTHER" id="PTHR43499:SF1">
    <property type="entry name" value="ABC TRANSPORTER I FAMILY MEMBER 1"/>
    <property type="match status" value="1"/>
</dbReference>
<dbReference type="NCBIfam" id="NF010061">
    <property type="entry name" value="PRK13538.1"/>
    <property type="match status" value="1"/>
</dbReference>
<dbReference type="EC" id="3.6.3.41" evidence="8"/>
<organism evidence="8 9">
    <name type="scientific">Aliiglaciecola lipolytica E3</name>
    <dbReference type="NCBI Taxonomy" id="1127673"/>
    <lineage>
        <taxon>Bacteria</taxon>
        <taxon>Pseudomonadati</taxon>
        <taxon>Pseudomonadota</taxon>
        <taxon>Gammaproteobacteria</taxon>
        <taxon>Alteromonadales</taxon>
        <taxon>Alteromonadaceae</taxon>
        <taxon>Aliiglaciecola</taxon>
    </lineage>
</organism>
<keyword evidence="3" id="KW-0201">Cytochrome c-type biogenesis</keyword>
<evidence type="ECO:0000313" key="9">
    <source>
        <dbReference type="Proteomes" id="UP000006334"/>
    </source>
</evidence>
<dbReference type="GO" id="GO:0005524">
    <property type="term" value="F:ATP binding"/>
    <property type="evidence" value="ECO:0007669"/>
    <property type="project" value="UniProtKB-KW"/>
</dbReference>
<evidence type="ECO:0000259" key="7">
    <source>
        <dbReference type="PROSITE" id="PS50893"/>
    </source>
</evidence>
<dbReference type="AlphaFoldDB" id="K6XVP8"/>
<keyword evidence="5" id="KW-1278">Translocase</keyword>
<keyword evidence="4" id="KW-0067">ATP-binding</keyword>
<dbReference type="SMART" id="SM00382">
    <property type="entry name" value="AAA"/>
    <property type="match status" value="1"/>
</dbReference>